<dbReference type="InterPro" id="IPR036641">
    <property type="entry name" value="HPT_dom_sf"/>
</dbReference>
<feature type="modified residue" description="Phosphohistidine" evidence="1">
    <location>
        <position position="62"/>
    </location>
</feature>
<dbReference type="SUPFAM" id="SSF47226">
    <property type="entry name" value="Histidine-containing phosphotransfer domain, HPT domain"/>
    <property type="match status" value="1"/>
</dbReference>
<reference evidence="4 5" key="1">
    <citation type="submission" date="2018-06" db="EMBL/GenBank/DDBJ databases">
        <title>Genomic Encyclopedia of Archaeal and Bacterial Type Strains, Phase II (KMG-II): from individual species to whole genera.</title>
        <authorList>
            <person name="Goeker M."/>
        </authorList>
    </citation>
    <scope>NUCLEOTIDE SEQUENCE [LARGE SCALE GENOMIC DNA]</scope>
    <source>
        <strain evidence="4 5">DSM 27372</strain>
    </source>
</reference>
<dbReference type="AlphaFoldDB" id="A0A318UAU2"/>
<sequence length="125" mass="14558">MIDVEKNNLPLDLSYLREMSGDSAEFIIEMIDMFKQQTPLYMADLEQAVKQQDWVKVSGFAHKIKPTFTYVGRNDAKDHMQAMEHNARDLKDLDRIPSAFEEVKNLVEVLYHQLDQAKANLEKEL</sequence>
<dbReference type="Proteomes" id="UP000248198">
    <property type="component" value="Unassembled WGS sequence"/>
</dbReference>
<keyword evidence="1" id="KW-0597">Phosphoprotein</keyword>
<evidence type="ECO:0000313" key="4">
    <source>
        <dbReference type="EMBL" id="PYF71635.1"/>
    </source>
</evidence>
<feature type="domain" description="HPt" evidence="3">
    <location>
        <begin position="23"/>
        <end position="124"/>
    </location>
</feature>
<organism evidence="4 5">
    <name type="scientific">Pedobacter nutrimenti</name>
    <dbReference type="NCBI Taxonomy" id="1241337"/>
    <lineage>
        <taxon>Bacteria</taxon>
        <taxon>Pseudomonadati</taxon>
        <taxon>Bacteroidota</taxon>
        <taxon>Sphingobacteriia</taxon>
        <taxon>Sphingobacteriales</taxon>
        <taxon>Sphingobacteriaceae</taxon>
        <taxon>Pedobacter</taxon>
    </lineage>
</organism>
<keyword evidence="5" id="KW-1185">Reference proteome</keyword>
<dbReference type="PROSITE" id="PS50894">
    <property type="entry name" value="HPT"/>
    <property type="match status" value="1"/>
</dbReference>
<protein>
    <submittedName>
        <fullName evidence="4">HPt (Histidine-containing phosphotransfer) domain-containing protein</fullName>
    </submittedName>
</protein>
<dbReference type="RefSeq" id="WP_110833772.1">
    <property type="nucleotide sequence ID" value="NZ_QKLU01000007.1"/>
</dbReference>
<gene>
    <name evidence="4" type="ORF">B0O44_107251</name>
</gene>
<evidence type="ECO:0000256" key="2">
    <source>
        <dbReference type="SAM" id="Coils"/>
    </source>
</evidence>
<dbReference type="OrthoDB" id="982275at2"/>
<proteinExistence type="predicted"/>
<dbReference type="GO" id="GO:0004672">
    <property type="term" value="F:protein kinase activity"/>
    <property type="evidence" value="ECO:0007669"/>
    <property type="project" value="UniProtKB-ARBA"/>
</dbReference>
<dbReference type="GO" id="GO:0000160">
    <property type="term" value="P:phosphorelay signal transduction system"/>
    <property type="evidence" value="ECO:0007669"/>
    <property type="project" value="InterPro"/>
</dbReference>
<dbReference type="Pfam" id="PF01627">
    <property type="entry name" value="Hpt"/>
    <property type="match status" value="1"/>
</dbReference>
<evidence type="ECO:0000313" key="5">
    <source>
        <dbReference type="Proteomes" id="UP000248198"/>
    </source>
</evidence>
<evidence type="ECO:0000259" key="3">
    <source>
        <dbReference type="PROSITE" id="PS50894"/>
    </source>
</evidence>
<accession>A0A318UAU2</accession>
<dbReference type="Gene3D" id="1.20.120.160">
    <property type="entry name" value="HPT domain"/>
    <property type="match status" value="1"/>
</dbReference>
<keyword evidence="2" id="KW-0175">Coiled coil</keyword>
<dbReference type="InterPro" id="IPR008207">
    <property type="entry name" value="Sig_transdc_His_kin_Hpt_dom"/>
</dbReference>
<evidence type="ECO:0000256" key="1">
    <source>
        <dbReference type="PROSITE-ProRule" id="PRU00110"/>
    </source>
</evidence>
<dbReference type="EMBL" id="QKLU01000007">
    <property type="protein sequence ID" value="PYF71635.1"/>
    <property type="molecule type" value="Genomic_DNA"/>
</dbReference>
<name>A0A318UAU2_9SPHI</name>
<feature type="coiled-coil region" evidence="2">
    <location>
        <begin position="73"/>
        <end position="124"/>
    </location>
</feature>
<comment type="caution">
    <text evidence="4">The sequence shown here is derived from an EMBL/GenBank/DDBJ whole genome shotgun (WGS) entry which is preliminary data.</text>
</comment>